<sequence length="268" mass="29149">MPRVLRSCGRRRSSSSCADGRGGAHQAARVRADGNGRRVQEEVPVGRPTGLKEGRRSRRTFDSGSRASQNHGRLLQAGMNEATWQRVAQWEMLHRGECDTPTVLRFQAKPHDLSRLPAWRPPDRAADCGAALQQPCLASDTLDCSRWAREVIRLAATWPTRTRRRPARTCNRAIWPRSRVPAAPPASAAAAAAQRLPVLAAFAIGARPAMDSVEAALDRVKMNIYLPQVRGLGAALPHYRSAGRNGAGGGVWRPAGGQRQLVKAALLD</sequence>
<dbReference type="AlphaFoldDB" id="A0A2K3D4G0"/>
<dbReference type="Gramene" id="PNW75424">
    <property type="protein sequence ID" value="PNW75424"/>
    <property type="gene ID" value="CHLRE_12g526326v5"/>
</dbReference>
<comment type="subcellular location">
    <subcellularLocation>
        <location evidence="1">Mitochondrion inner membrane</location>
    </subcellularLocation>
</comment>
<feature type="compositionally biased region" description="Polar residues" evidence="11">
    <location>
        <begin position="62"/>
        <end position="71"/>
    </location>
</feature>
<evidence type="ECO:0000256" key="7">
    <source>
        <dbReference type="ARBA" id="ARBA00023004"/>
    </source>
</evidence>
<keyword evidence="5" id="KW-0479">Metal-binding</keyword>
<keyword evidence="13" id="KW-1185">Reference proteome</keyword>
<dbReference type="KEGG" id="cre:CHLRE_12g526326v5"/>
<evidence type="ECO:0000256" key="11">
    <source>
        <dbReference type="SAM" id="MobiDB-lite"/>
    </source>
</evidence>
<dbReference type="GeneID" id="66055627"/>
<dbReference type="EC" id="4.4.1.17" evidence="3"/>
<proteinExistence type="inferred from homology"/>
<evidence type="ECO:0000256" key="3">
    <source>
        <dbReference type="ARBA" id="ARBA00012218"/>
    </source>
</evidence>
<dbReference type="EMBL" id="CM008973">
    <property type="protein sequence ID" value="PNW75424.1"/>
    <property type="molecule type" value="Genomic_DNA"/>
</dbReference>
<dbReference type="PANTHER" id="PTHR12743">
    <property type="entry name" value="CYTOCHROME C1 HEME LYASE"/>
    <property type="match status" value="1"/>
</dbReference>
<protein>
    <recommendedName>
        <fullName evidence="3">holocytochrome-c synthase</fullName>
        <ecNumber evidence="3">4.4.1.17</ecNumber>
    </recommendedName>
</protein>
<name>A0A2K3D4G0_CHLRE</name>
<dbReference type="GO" id="GO:0004408">
    <property type="term" value="F:holocytochrome-c synthase activity"/>
    <property type="evidence" value="ECO:0007669"/>
    <property type="project" value="UniProtKB-EC"/>
</dbReference>
<evidence type="ECO:0000256" key="8">
    <source>
        <dbReference type="ARBA" id="ARBA00023128"/>
    </source>
</evidence>
<dbReference type="InterPro" id="IPR000511">
    <property type="entry name" value="Holocyt_c/c1_synthase"/>
</dbReference>
<evidence type="ECO:0000256" key="4">
    <source>
        <dbReference type="ARBA" id="ARBA00022617"/>
    </source>
</evidence>
<dbReference type="Proteomes" id="UP000006906">
    <property type="component" value="Chromosome 12"/>
</dbReference>
<evidence type="ECO:0000256" key="2">
    <source>
        <dbReference type="ARBA" id="ARBA00007255"/>
    </source>
</evidence>
<evidence type="ECO:0000313" key="12">
    <source>
        <dbReference type="EMBL" id="PNW75424.1"/>
    </source>
</evidence>
<keyword evidence="8" id="KW-0496">Mitochondrion</keyword>
<keyword evidence="7" id="KW-0408">Iron</keyword>
<dbReference type="InParanoid" id="A0A2K3D4G0"/>
<evidence type="ECO:0000256" key="9">
    <source>
        <dbReference type="ARBA" id="ARBA00023136"/>
    </source>
</evidence>
<dbReference type="OrthoDB" id="4243at2759"/>
<dbReference type="RefSeq" id="XP_042918575.1">
    <property type="nucleotide sequence ID" value="XM_043068488.1"/>
</dbReference>
<dbReference type="GO" id="GO:0005743">
    <property type="term" value="C:mitochondrial inner membrane"/>
    <property type="evidence" value="ECO:0007669"/>
    <property type="project" value="UniProtKB-SubCell"/>
</dbReference>
<comment type="similarity">
    <text evidence="2">Belongs to the cytochrome c-type heme lyase family.</text>
</comment>
<evidence type="ECO:0000256" key="5">
    <source>
        <dbReference type="ARBA" id="ARBA00022723"/>
    </source>
</evidence>
<keyword evidence="4" id="KW-0349">Heme</keyword>
<reference evidence="12 13" key="1">
    <citation type="journal article" date="2007" name="Science">
        <title>The Chlamydomonas genome reveals the evolution of key animal and plant functions.</title>
        <authorList>
            <person name="Merchant S.S."/>
            <person name="Prochnik S.E."/>
            <person name="Vallon O."/>
            <person name="Harris E.H."/>
            <person name="Karpowicz S.J."/>
            <person name="Witman G.B."/>
            <person name="Terry A."/>
            <person name="Salamov A."/>
            <person name="Fritz-Laylin L.K."/>
            <person name="Marechal-Drouard L."/>
            <person name="Marshall W.F."/>
            <person name="Qu L.H."/>
            <person name="Nelson D.R."/>
            <person name="Sanderfoot A.A."/>
            <person name="Spalding M.H."/>
            <person name="Kapitonov V.V."/>
            <person name="Ren Q."/>
            <person name="Ferris P."/>
            <person name="Lindquist E."/>
            <person name="Shapiro H."/>
            <person name="Lucas S.M."/>
            <person name="Grimwood J."/>
            <person name="Schmutz J."/>
            <person name="Cardol P."/>
            <person name="Cerutti H."/>
            <person name="Chanfreau G."/>
            <person name="Chen C.L."/>
            <person name="Cognat V."/>
            <person name="Croft M.T."/>
            <person name="Dent R."/>
            <person name="Dutcher S."/>
            <person name="Fernandez E."/>
            <person name="Fukuzawa H."/>
            <person name="Gonzalez-Ballester D."/>
            <person name="Gonzalez-Halphen D."/>
            <person name="Hallmann A."/>
            <person name="Hanikenne M."/>
            <person name="Hippler M."/>
            <person name="Inwood W."/>
            <person name="Jabbari K."/>
            <person name="Kalanon M."/>
            <person name="Kuras R."/>
            <person name="Lefebvre P.A."/>
            <person name="Lemaire S.D."/>
            <person name="Lobanov A.V."/>
            <person name="Lohr M."/>
            <person name="Manuell A."/>
            <person name="Meier I."/>
            <person name="Mets L."/>
            <person name="Mittag M."/>
            <person name="Mittelmeier T."/>
            <person name="Moroney J.V."/>
            <person name="Moseley J."/>
            <person name="Napoli C."/>
            <person name="Nedelcu A.M."/>
            <person name="Niyogi K."/>
            <person name="Novoselov S.V."/>
            <person name="Paulsen I.T."/>
            <person name="Pazour G."/>
            <person name="Purton S."/>
            <person name="Ral J.P."/>
            <person name="Riano-Pachon D.M."/>
            <person name="Riekhof W."/>
            <person name="Rymarquis L."/>
            <person name="Schroda M."/>
            <person name="Stern D."/>
            <person name="Umen J."/>
            <person name="Willows R."/>
            <person name="Wilson N."/>
            <person name="Zimmer S.L."/>
            <person name="Allmer J."/>
            <person name="Balk J."/>
            <person name="Bisova K."/>
            <person name="Chen C.J."/>
            <person name="Elias M."/>
            <person name="Gendler K."/>
            <person name="Hauser C."/>
            <person name="Lamb M.R."/>
            <person name="Ledford H."/>
            <person name="Long J.C."/>
            <person name="Minagawa J."/>
            <person name="Page M.D."/>
            <person name="Pan J."/>
            <person name="Pootakham W."/>
            <person name="Roje S."/>
            <person name="Rose A."/>
            <person name="Stahlberg E."/>
            <person name="Terauchi A.M."/>
            <person name="Yang P."/>
            <person name="Ball S."/>
            <person name="Bowler C."/>
            <person name="Dieckmann C.L."/>
            <person name="Gladyshev V.N."/>
            <person name="Green P."/>
            <person name="Jorgensen R."/>
            <person name="Mayfield S."/>
            <person name="Mueller-Roeber B."/>
            <person name="Rajamani S."/>
            <person name="Sayre R.T."/>
            <person name="Brokstein P."/>
            <person name="Dubchak I."/>
            <person name="Goodstein D."/>
            <person name="Hornick L."/>
            <person name="Huang Y.W."/>
            <person name="Jhaveri J."/>
            <person name="Luo Y."/>
            <person name="Martinez D."/>
            <person name="Ngau W.C."/>
            <person name="Otillar B."/>
            <person name="Poliakov A."/>
            <person name="Porter A."/>
            <person name="Szajkowski L."/>
            <person name="Werner G."/>
            <person name="Zhou K."/>
            <person name="Grigoriev I.V."/>
            <person name="Rokhsar D.S."/>
            <person name="Grossman A.R."/>
        </authorList>
    </citation>
    <scope>NUCLEOTIDE SEQUENCE [LARGE SCALE GENOMIC DNA]</scope>
    <source>
        <strain evidence="13">CC-503</strain>
    </source>
</reference>
<evidence type="ECO:0000256" key="6">
    <source>
        <dbReference type="ARBA" id="ARBA00022792"/>
    </source>
</evidence>
<evidence type="ECO:0000256" key="1">
    <source>
        <dbReference type="ARBA" id="ARBA00004273"/>
    </source>
</evidence>
<gene>
    <name evidence="12" type="ORF">CHLRE_12g526326v5</name>
</gene>
<organism evidence="12 13">
    <name type="scientific">Chlamydomonas reinhardtii</name>
    <name type="common">Chlamydomonas smithii</name>
    <dbReference type="NCBI Taxonomy" id="3055"/>
    <lineage>
        <taxon>Eukaryota</taxon>
        <taxon>Viridiplantae</taxon>
        <taxon>Chlorophyta</taxon>
        <taxon>core chlorophytes</taxon>
        <taxon>Chlorophyceae</taxon>
        <taxon>CS clade</taxon>
        <taxon>Chlamydomonadales</taxon>
        <taxon>Chlamydomonadaceae</taxon>
        <taxon>Chlamydomonas</taxon>
    </lineage>
</organism>
<keyword evidence="10" id="KW-0456">Lyase</keyword>
<feature type="compositionally biased region" description="Basic and acidic residues" evidence="11">
    <location>
        <begin position="30"/>
        <end position="41"/>
    </location>
</feature>
<evidence type="ECO:0000313" key="13">
    <source>
        <dbReference type="Proteomes" id="UP000006906"/>
    </source>
</evidence>
<evidence type="ECO:0000256" key="10">
    <source>
        <dbReference type="ARBA" id="ARBA00023239"/>
    </source>
</evidence>
<accession>A0A2K3D4G0</accession>
<feature type="region of interest" description="Disordered" evidence="11">
    <location>
        <begin position="1"/>
        <end position="74"/>
    </location>
</feature>
<keyword evidence="6" id="KW-0999">Mitochondrion inner membrane</keyword>
<keyword evidence="9" id="KW-0472">Membrane</keyword>
<dbReference type="GO" id="GO:0046872">
    <property type="term" value="F:metal ion binding"/>
    <property type="evidence" value="ECO:0007669"/>
    <property type="project" value="UniProtKB-KW"/>
</dbReference>
<dbReference type="PANTHER" id="PTHR12743:SF8">
    <property type="entry name" value="PROTEIN HRI1"/>
    <property type="match status" value="1"/>
</dbReference>